<feature type="domain" description="Cwf19-like protein C-terminal" evidence="2">
    <location>
        <begin position="162"/>
        <end position="252"/>
    </location>
</feature>
<dbReference type="SUPFAM" id="SSF54197">
    <property type="entry name" value="HIT-like"/>
    <property type="match status" value="1"/>
</dbReference>
<evidence type="ECO:0000259" key="2">
    <source>
        <dbReference type="Pfam" id="PF04676"/>
    </source>
</evidence>
<comment type="similarity">
    <text evidence="1">Belongs to the CWF19 family.</text>
</comment>
<dbReference type="STRING" id="2018661.A0A2A2LRW8"/>
<evidence type="ECO:0008006" key="6">
    <source>
        <dbReference type="Google" id="ProtNLM"/>
    </source>
</evidence>
<reference evidence="4 5" key="1">
    <citation type="journal article" date="2017" name="Curr. Biol.">
        <title>Genome architecture and evolution of a unichromosomal asexual nematode.</title>
        <authorList>
            <person name="Fradin H."/>
            <person name="Zegar C."/>
            <person name="Gutwein M."/>
            <person name="Lucas J."/>
            <person name="Kovtun M."/>
            <person name="Corcoran D."/>
            <person name="Baugh L.R."/>
            <person name="Kiontke K."/>
            <person name="Gunsalus K."/>
            <person name="Fitch D.H."/>
            <person name="Piano F."/>
        </authorList>
    </citation>
    <scope>NUCLEOTIDE SEQUENCE [LARGE SCALE GENOMIC DNA]</scope>
    <source>
        <strain evidence="4">PF1309</strain>
    </source>
</reference>
<gene>
    <name evidence="4" type="ORF">WR25_02753</name>
</gene>
<dbReference type="Proteomes" id="UP000218231">
    <property type="component" value="Unassembled WGS sequence"/>
</dbReference>
<dbReference type="InterPro" id="IPR036265">
    <property type="entry name" value="HIT-like_sf"/>
</dbReference>
<comment type="caution">
    <text evidence="4">The sequence shown here is derived from an EMBL/GenBank/DDBJ whole genome shotgun (WGS) entry which is preliminary data.</text>
</comment>
<dbReference type="PANTHER" id="PTHR12072:SF5">
    <property type="entry name" value="CWF19-LIKE PROTEIN 2"/>
    <property type="match status" value="1"/>
</dbReference>
<protein>
    <recommendedName>
        <fullName evidence="6">Cwf19-like C-terminal domain-containing protein</fullName>
    </recommendedName>
</protein>
<dbReference type="Pfam" id="PF04676">
    <property type="entry name" value="CwfJ_C_2"/>
    <property type="match status" value="1"/>
</dbReference>
<name>A0A2A2LRW8_9BILA</name>
<keyword evidence="5" id="KW-1185">Reference proteome</keyword>
<accession>A0A2A2LRW8</accession>
<evidence type="ECO:0000313" key="4">
    <source>
        <dbReference type="EMBL" id="PAV88908.1"/>
    </source>
</evidence>
<evidence type="ECO:0000259" key="3">
    <source>
        <dbReference type="Pfam" id="PF04677"/>
    </source>
</evidence>
<dbReference type="InterPro" id="IPR006768">
    <property type="entry name" value="Cwf19-like_C_dom-1"/>
</dbReference>
<dbReference type="InterPro" id="IPR040194">
    <property type="entry name" value="Cwf19-like"/>
</dbReference>
<dbReference type="GO" id="GO:0000398">
    <property type="term" value="P:mRNA splicing, via spliceosome"/>
    <property type="evidence" value="ECO:0007669"/>
    <property type="project" value="TreeGrafter"/>
</dbReference>
<dbReference type="EMBL" id="LIAE01006484">
    <property type="protein sequence ID" value="PAV88908.1"/>
    <property type="molecule type" value="Genomic_DNA"/>
</dbReference>
<organism evidence="4 5">
    <name type="scientific">Diploscapter pachys</name>
    <dbReference type="NCBI Taxonomy" id="2018661"/>
    <lineage>
        <taxon>Eukaryota</taxon>
        <taxon>Metazoa</taxon>
        <taxon>Ecdysozoa</taxon>
        <taxon>Nematoda</taxon>
        <taxon>Chromadorea</taxon>
        <taxon>Rhabditida</taxon>
        <taxon>Rhabditina</taxon>
        <taxon>Rhabditomorpha</taxon>
        <taxon>Rhabditoidea</taxon>
        <taxon>Rhabditidae</taxon>
        <taxon>Diploscapter</taxon>
    </lineage>
</organism>
<sequence>MISCWKHRRLERSLDDCIRCIDSAKLDKACIVAIGINTYLAVVEWDGLDEQHCIIVPNGHYSSTIQLDENVWDEMRIWRKGLVAMWKEQDKDCVFMEMARDVQHGGHIFVECIPVPQEIGDMAPIYFNVLYYNSFILFIQKPSNIMFLCRMKAINECEGAYADTKKLIETKDLRRQIPKGFSYFAVDFGLQNGYAHAIEDVSSFPATFGHEILVGMMDLPASKWRKKEKMELSKLRQKCEAMKKDWDKFDWTKKIERDK</sequence>
<dbReference type="Pfam" id="PF04677">
    <property type="entry name" value="CwfJ_C_1"/>
    <property type="match status" value="1"/>
</dbReference>
<dbReference type="AlphaFoldDB" id="A0A2A2LRW8"/>
<dbReference type="PANTHER" id="PTHR12072">
    <property type="entry name" value="CWF19, CELL CYCLE CONTROL PROTEIN"/>
    <property type="match status" value="1"/>
</dbReference>
<feature type="domain" description="Cwf19-like C-terminal" evidence="3">
    <location>
        <begin position="7"/>
        <end position="128"/>
    </location>
</feature>
<dbReference type="OrthoDB" id="2113965at2759"/>
<dbReference type="InterPro" id="IPR006767">
    <property type="entry name" value="Cwf19-like_C_dom-2"/>
</dbReference>
<evidence type="ECO:0000256" key="1">
    <source>
        <dbReference type="ARBA" id="ARBA00006795"/>
    </source>
</evidence>
<evidence type="ECO:0000313" key="5">
    <source>
        <dbReference type="Proteomes" id="UP000218231"/>
    </source>
</evidence>
<proteinExistence type="inferred from homology"/>
<dbReference type="GO" id="GO:0071014">
    <property type="term" value="C:post-mRNA release spliceosomal complex"/>
    <property type="evidence" value="ECO:0007669"/>
    <property type="project" value="TreeGrafter"/>
</dbReference>